<name>A0A381SPN5_9ZZZZ</name>
<evidence type="ECO:0000313" key="1">
    <source>
        <dbReference type="EMBL" id="SVA05364.1"/>
    </source>
</evidence>
<sequence length="22" mass="2489">MLLNATAFCYTAELHFSQEVAE</sequence>
<organism evidence="1">
    <name type="scientific">marine metagenome</name>
    <dbReference type="NCBI Taxonomy" id="408172"/>
    <lineage>
        <taxon>unclassified sequences</taxon>
        <taxon>metagenomes</taxon>
        <taxon>ecological metagenomes</taxon>
    </lineage>
</organism>
<protein>
    <submittedName>
        <fullName evidence="1">Uncharacterized protein</fullName>
    </submittedName>
</protein>
<accession>A0A381SPN5</accession>
<reference evidence="1" key="1">
    <citation type="submission" date="2018-05" db="EMBL/GenBank/DDBJ databases">
        <authorList>
            <person name="Lanie J.A."/>
            <person name="Ng W.-L."/>
            <person name="Kazmierczak K.M."/>
            <person name="Andrzejewski T.M."/>
            <person name="Davidsen T.M."/>
            <person name="Wayne K.J."/>
            <person name="Tettelin H."/>
            <person name="Glass J.I."/>
            <person name="Rusch D."/>
            <person name="Podicherti R."/>
            <person name="Tsui H.-C.T."/>
            <person name="Winkler M.E."/>
        </authorList>
    </citation>
    <scope>NUCLEOTIDE SEQUENCE</scope>
</reference>
<dbReference type="AlphaFoldDB" id="A0A381SPN5"/>
<dbReference type="EMBL" id="UINC01003330">
    <property type="protein sequence ID" value="SVA05364.1"/>
    <property type="molecule type" value="Genomic_DNA"/>
</dbReference>
<gene>
    <name evidence="1" type="ORF">METZ01_LOCUS58218</name>
</gene>
<proteinExistence type="predicted"/>